<evidence type="ECO:0000259" key="1">
    <source>
        <dbReference type="PROSITE" id="PS50943"/>
    </source>
</evidence>
<gene>
    <name evidence="2" type="ORF">SDC9_126597</name>
</gene>
<dbReference type="GO" id="GO:0003677">
    <property type="term" value="F:DNA binding"/>
    <property type="evidence" value="ECO:0007669"/>
    <property type="project" value="InterPro"/>
</dbReference>
<dbReference type="SMART" id="SM00530">
    <property type="entry name" value="HTH_XRE"/>
    <property type="match status" value="1"/>
</dbReference>
<dbReference type="SUPFAM" id="SSF47413">
    <property type="entry name" value="lambda repressor-like DNA-binding domains"/>
    <property type="match status" value="1"/>
</dbReference>
<evidence type="ECO:0000313" key="2">
    <source>
        <dbReference type="EMBL" id="MPM79559.1"/>
    </source>
</evidence>
<dbReference type="InterPro" id="IPR001387">
    <property type="entry name" value="Cro/C1-type_HTH"/>
</dbReference>
<dbReference type="CDD" id="cd00093">
    <property type="entry name" value="HTH_XRE"/>
    <property type="match status" value="1"/>
</dbReference>
<dbReference type="EMBL" id="VSSQ01029423">
    <property type="protein sequence ID" value="MPM79559.1"/>
    <property type="molecule type" value="Genomic_DNA"/>
</dbReference>
<comment type="caution">
    <text evidence="2">The sequence shown here is derived from an EMBL/GenBank/DDBJ whole genome shotgun (WGS) entry which is preliminary data.</text>
</comment>
<feature type="domain" description="HTH cro/C1-type" evidence="1">
    <location>
        <begin position="17"/>
        <end position="75"/>
    </location>
</feature>
<sequence length="146" mass="16320">MATGIEMNPREEFGVALRSILNKNNIKLLTVAKVLGVSQGYISQVMNGATLISESRFGDLCEYLMKTIGDEEEVLRLAAKYTNARAGGGIDVSELVGATTVQRHFLSLFMQLTSEQQLEVLRILLQFRENNRNEQVKLAELEKSKK</sequence>
<organism evidence="2">
    <name type="scientific">bioreactor metagenome</name>
    <dbReference type="NCBI Taxonomy" id="1076179"/>
    <lineage>
        <taxon>unclassified sequences</taxon>
        <taxon>metagenomes</taxon>
        <taxon>ecological metagenomes</taxon>
    </lineage>
</organism>
<protein>
    <recommendedName>
        <fullName evidence="1">HTH cro/C1-type domain-containing protein</fullName>
    </recommendedName>
</protein>
<name>A0A645CRM7_9ZZZZ</name>
<dbReference type="Gene3D" id="1.10.260.40">
    <property type="entry name" value="lambda repressor-like DNA-binding domains"/>
    <property type="match status" value="1"/>
</dbReference>
<proteinExistence type="predicted"/>
<dbReference type="AlphaFoldDB" id="A0A645CRM7"/>
<dbReference type="PROSITE" id="PS50943">
    <property type="entry name" value="HTH_CROC1"/>
    <property type="match status" value="1"/>
</dbReference>
<dbReference type="Pfam" id="PF01381">
    <property type="entry name" value="HTH_3"/>
    <property type="match status" value="1"/>
</dbReference>
<accession>A0A645CRM7</accession>
<dbReference type="InterPro" id="IPR010982">
    <property type="entry name" value="Lambda_DNA-bd_dom_sf"/>
</dbReference>
<reference evidence="2" key="1">
    <citation type="submission" date="2019-08" db="EMBL/GenBank/DDBJ databases">
        <authorList>
            <person name="Kucharzyk K."/>
            <person name="Murdoch R.W."/>
            <person name="Higgins S."/>
            <person name="Loffler F."/>
        </authorList>
    </citation>
    <scope>NUCLEOTIDE SEQUENCE</scope>
</reference>